<evidence type="ECO:0000313" key="5">
    <source>
        <dbReference type="Proteomes" id="UP000011682"/>
    </source>
</evidence>
<evidence type="ECO:0008006" key="6">
    <source>
        <dbReference type="Google" id="ProtNLM"/>
    </source>
</evidence>
<comment type="subcellular location">
    <subcellularLocation>
        <location evidence="1">Membrane</location>
    </subcellularLocation>
</comment>
<keyword evidence="5" id="KW-1185">Reference proteome</keyword>
<dbReference type="Proteomes" id="UP000011682">
    <property type="component" value="Unassembled WGS sequence"/>
</dbReference>
<name>S9P8C3_CYSF2</name>
<keyword evidence="2 3" id="KW-0472">Membrane</keyword>
<dbReference type="PANTHER" id="PTHR10414">
    <property type="entry name" value="ETHANOLAMINEPHOSPHOTRANSFERASE"/>
    <property type="match status" value="1"/>
</dbReference>
<keyword evidence="3" id="KW-1133">Transmembrane helix</keyword>
<feature type="transmembrane region" description="Helical" evidence="3">
    <location>
        <begin position="285"/>
        <end position="304"/>
    </location>
</feature>
<dbReference type="EMBL" id="ANAH02000017">
    <property type="protein sequence ID" value="EPX59401.1"/>
    <property type="molecule type" value="Genomic_DNA"/>
</dbReference>
<dbReference type="InterPro" id="IPR014472">
    <property type="entry name" value="CHOPT"/>
</dbReference>
<feature type="transmembrane region" description="Helical" evidence="3">
    <location>
        <begin position="338"/>
        <end position="356"/>
    </location>
</feature>
<feature type="transmembrane region" description="Helical" evidence="3">
    <location>
        <begin position="71"/>
        <end position="93"/>
    </location>
</feature>
<sequence>MHLIPGHETRSGPKGQWEIMAMSEQQAGTLEPHVLVLDKQQSYKRPEEDALIRTLREGCRRAAVRYLPYRLSPVILGMPGLLLHLFLLAAVHTFERARWMYGLWVLCRVIHFCLDAMDGTQARRNGTQSTARHFWDHWVDVANSAMAVMIVARLGPQQGVSFMPYILLTATGQLFFYLGLCRYFATGIMRDPYINHLWNYVFCLFLGLSVCLQGVELLDTRGFQLTYAFASLAAFGCGFVSLVKDLLLMSRSKLSSARFYVRILTAPALILGIHVLWLQDSSDVFCARALVALAMSSLAVGIHARQLVNKAPAWLTAEGALFLLVLPLSALPSSLQPALHRVLLLVMVLTMVINLVRYLREMISQYPEIGFPWVWLPSTYRPGLLRVSNKLAA</sequence>
<dbReference type="PANTHER" id="PTHR10414:SF37">
    <property type="entry name" value="BB IN A BOXCAR, ISOFORM C"/>
    <property type="match status" value="1"/>
</dbReference>
<feature type="transmembrane region" description="Helical" evidence="3">
    <location>
        <begin position="311"/>
        <end position="332"/>
    </location>
</feature>
<evidence type="ECO:0000256" key="1">
    <source>
        <dbReference type="ARBA" id="ARBA00004370"/>
    </source>
</evidence>
<dbReference type="InterPro" id="IPR043130">
    <property type="entry name" value="CDP-OH_PTrfase_TM_dom"/>
</dbReference>
<comment type="caution">
    <text evidence="4">The sequence shown here is derived from an EMBL/GenBank/DDBJ whole genome shotgun (WGS) entry which is preliminary data.</text>
</comment>
<feature type="transmembrane region" description="Helical" evidence="3">
    <location>
        <begin position="259"/>
        <end position="279"/>
    </location>
</feature>
<accession>S9P8C3</accession>
<feature type="transmembrane region" description="Helical" evidence="3">
    <location>
        <begin position="197"/>
        <end position="215"/>
    </location>
</feature>
<evidence type="ECO:0000313" key="4">
    <source>
        <dbReference type="EMBL" id="EPX59401.1"/>
    </source>
</evidence>
<organism evidence="4 5">
    <name type="scientific">Cystobacter fuscus (strain ATCC 25194 / DSM 2262 / NBRC 100088 / M29)</name>
    <dbReference type="NCBI Taxonomy" id="1242864"/>
    <lineage>
        <taxon>Bacteria</taxon>
        <taxon>Pseudomonadati</taxon>
        <taxon>Myxococcota</taxon>
        <taxon>Myxococcia</taxon>
        <taxon>Myxococcales</taxon>
        <taxon>Cystobacterineae</taxon>
        <taxon>Archangiaceae</taxon>
        <taxon>Cystobacter</taxon>
    </lineage>
</organism>
<keyword evidence="3" id="KW-0812">Transmembrane</keyword>
<evidence type="ECO:0000256" key="2">
    <source>
        <dbReference type="ARBA" id="ARBA00023136"/>
    </source>
</evidence>
<protein>
    <recommendedName>
        <fullName evidence="6">CDP-alcohol phosphatidyltransferase</fullName>
    </recommendedName>
</protein>
<dbReference type="eggNOG" id="ENOG5030KU3">
    <property type="taxonomic scope" value="Bacteria"/>
</dbReference>
<dbReference type="GO" id="GO:0008654">
    <property type="term" value="P:phospholipid biosynthetic process"/>
    <property type="evidence" value="ECO:0007669"/>
    <property type="project" value="InterPro"/>
</dbReference>
<dbReference type="GO" id="GO:0016780">
    <property type="term" value="F:phosphotransferase activity, for other substituted phosphate groups"/>
    <property type="evidence" value="ECO:0007669"/>
    <property type="project" value="InterPro"/>
</dbReference>
<feature type="transmembrane region" description="Helical" evidence="3">
    <location>
        <begin position="162"/>
        <end position="185"/>
    </location>
</feature>
<dbReference type="Gene3D" id="1.20.120.1760">
    <property type="match status" value="1"/>
</dbReference>
<proteinExistence type="predicted"/>
<dbReference type="Pfam" id="PF01066">
    <property type="entry name" value="CDP-OH_P_transf"/>
    <property type="match status" value="1"/>
</dbReference>
<dbReference type="AlphaFoldDB" id="S9P8C3"/>
<evidence type="ECO:0000256" key="3">
    <source>
        <dbReference type="SAM" id="Phobius"/>
    </source>
</evidence>
<gene>
    <name evidence="4" type="ORF">D187_002891</name>
</gene>
<dbReference type="InterPro" id="IPR000462">
    <property type="entry name" value="CDP-OH_P_trans"/>
</dbReference>
<dbReference type="GO" id="GO:0016020">
    <property type="term" value="C:membrane"/>
    <property type="evidence" value="ECO:0007669"/>
    <property type="project" value="UniProtKB-SubCell"/>
</dbReference>
<reference evidence="4" key="1">
    <citation type="submission" date="2013-05" db="EMBL/GenBank/DDBJ databases">
        <title>Genome assembly of Cystobacter fuscus DSM 2262.</title>
        <authorList>
            <person name="Sharma G."/>
            <person name="Khatri I."/>
            <person name="Kaur C."/>
            <person name="Mayilraj S."/>
            <person name="Subramanian S."/>
        </authorList>
    </citation>
    <scope>NUCLEOTIDE SEQUENCE [LARGE SCALE GENOMIC DNA]</scope>
    <source>
        <strain evidence="4">DSM 2262</strain>
    </source>
</reference>
<feature type="transmembrane region" description="Helical" evidence="3">
    <location>
        <begin position="227"/>
        <end position="247"/>
    </location>
</feature>